<dbReference type="OrthoDB" id="16752at2759"/>
<dbReference type="InParanoid" id="F0ZLJ5"/>
<evidence type="ECO:0000313" key="1">
    <source>
        <dbReference type="EMBL" id="EGC35203.1"/>
    </source>
</evidence>
<keyword evidence="2" id="KW-1185">Reference proteome</keyword>
<dbReference type="KEGG" id="dpp:DICPUDRAFT_92069"/>
<dbReference type="VEuPathDB" id="AmoebaDB:DICPUDRAFT_92069"/>
<dbReference type="Proteomes" id="UP000001064">
    <property type="component" value="Unassembled WGS sequence"/>
</dbReference>
<gene>
    <name evidence="1" type="ORF">DICPUDRAFT_92069</name>
</gene>
<sequence>MNTSRIILSNTIRNHVAKRQLTTFTTASLSQVKGKDGKLYTVPPKKWEEGISTPSESIVKAERAPNMPIDELQKVSAAKFTTATHKKSFQLK</sequence>
<organism evidence="1 2">
    <name type="scientific">Dictyostelium purpureum</name>
    <name type="common">Slime mold</name>
    <dbReference type="NCBI Taxonomy" id="5786"/>
    <lineage>
        <taxon>Eukaryota</taxon>
        <taxon>Amoebozoa</taxon>
        <taxon>Evosea</taxon>
        <taxon>Eumycetozoa</taxon>
        <taxon>Dictyostelia</taxon>
        <taxon>Dictyosteliales</taxon>
        <taxon>Dictyosteliaceae</taxon>
        <taxon>Dictyostelium</taxon>
    </lineage>
</organism>
<name>F0ZLJ5_DICPU</name>
<dbReference type="RefSeq" id="XP_003288291.1">
    <property type="nucleotide sequence ID" value="XM_003288243.1"/>
</dbReference>
<protein>
    <submittedName>
        <fullName evidence="1">Uncharacterized protein</fullName>
    </submittedName>
</protein>
<reference evidence="2" key="1">
    <citation type="journal article" date="2011" name="Genome Biol.">
        <title>Comparative genomics of the social amoebae Dictyostelium discoideum and Dictyostelium purpureum.</title>
        <authorList>
            <consortium name="US DOE Joint Genome Institute (JGI-PGF)"/>
            <person name="Sucgang R."/>
            <person name="Kuo A."/>
            <person name="Tian X."/>
            <person name="Salerno W."/>
            <person name="Parikh A."/>
            <person name="Feasley C.L."/>
            <person name="Dalin E."/>
            <person name="Tu H."/>
            <person name="Huang E."/>
            <person name="Barry K."/>
            <person name="Lindquist E."/>
            <person name="Shapiro H."/>
            <person name="Bruce D."/>
            <person name="Schmutz J."/>
            <person name="Salamov A."/>
            <person name="Fey P."/>
            <person name="Gaudet P."/>
            <person name="Anjard C."/>
            <person name="Babu M.M."/>
            <person name="Basu S."/>
            <person name="Bushmanova Y."/>
            <person name="van der Wel H."/>
            <person name="Katoh-Kurasawa M."/>
            <person name="Dinh C."/>
            <person name="Coutinho P.M."/>
            <person name="Saito T."/>
            <person name="Elias M."/>
            <person name="Schaap P."/>
            <person name="Kay R.R."/>
            <person name="Henrissat B."/>
            <person name="Eichinger L."/>
            <person name="Rivero F."/>
            <person name="Putnam N.H."/>
            <person name="West C.M."/>
            <person name="Loomis W.F."/>
            <person name="Chisholm R.L."/>
            <person name="Shaulsky G."/>
            <person name="Strassmann J.E."/>
            <person name="Queller D.C."/>
            <person name="Kuspa A."/>
            <person name="Grigoriev I.V."/>
        </authorList>
    </citation>
    <scope>NUCLEOTIDE SEQUENCE [LARGE SCALE GENOMIC DNA]</scope>
    <source>
        <strain evidence="2">QSDP1</strain>
    </source>
</reference>
<accession>F0ZLJ5</accession>
<dbReference type="FunCoup" id="F0ZLJ5">
    <property type="interactions" value="743"/>
</dbReference>
<dbReference type="eggNOG" id="ENOG502RIG0">
    <property type="taxonomic scope" value="Eukaryota"/>
</dbReference>
<dbReference type="AlphaFoldDB" id="F0ZLJ5"/>
<proteinExistence type="predicted"/>
<dbReference type="EMBL" id="GL871068">
    <property type="protein sequence ID" value="EGC35203.1"/>
    <property type="molecule type" value="Genomic_DNA"/>
</dbReference>
<dbReference type="GeneID" id="10501709"/>
<evidence type="ECO:0000313" key="2">
    <source>
        <dbReference type="Proteomes" id="UP000001064"/>
    </source>
</evidence>
<dbReference type="OMA" id="AERAPNM"/>